<reference evidence="7 8" key="1">
    <citation type="submission" date="2020-07" db="EMBL/GenBank/DDBJ databases">
        <title>Genomic Encyclopedia of Type Strains, Phase IV (KMG-V): Genome sequencing to study the core and pangenomes of soil and plant-associated prokaryotes.</title>
        <authorList>
            <person name="Whitman W."/>
        </authorList>
    </citation>
    <scope>NUCLEOTIDE SEQUENCE [LARGE SCALE GENOMIC DNA]</scope>
    <source>
        <strain evidence="7 8">SAS40</strain>
    </source>
</reference>
<keyword evidence="1" id="KW-0001">2Fe-2S</keyword>
<evidence type="ECO:0000256" key="1">
    <source>
        <dbReference type="ARBA" id="ARBA00022714"/>
    </source>
</evidence>
<evidence type="ECO:0000256" key="5">
    <source>
        <dbReference type="ARBA" id="ARBA00023014"/>
    </source>
</evidence>
<dbReference type="GO" id="GO:0032259">
    <property type="term" value="P:methylation"/>
    <property type="evidence" value="ECO:0007669"/>
    <property type="project" value="UniProtKB-KW"/>
</dbReference>
<evidence type="ECO:0000256" key="2">
    <source>
        <dbReference type="ARBA" id="ARBA00022723"/>
    </source>
</evidence>
<dbReference type="SUPFAM" id="SSF55961">
    <property type="entry name" value="Bet v1-like"/>
    <property type="match status" value="1"/>
</dbReference>
<dbReference type="Proteomes" id="UP000542125">
    <property type="component" value="Unassembled WGS sequence"/>
</dbReference>
<dbReference type="Pfam" id="PF19112">
    <property type="entry name" value="VanA_C"/>
    <property type="match status" value="1"/>
</dbReference>
<evidence type="ECO:0000256" key="3">
    <source>
        <dbReference type="ARBA" id="ARBA00023002"/>
    </source>
</evidence>
<name>A0A7Y9IRL4_9BURK</name>
<accession>A0A7Y9IRL4</accession>
<evidence type="ECO:0000313" key="8">
    <source>
        <dbReference type="Proteomes" id="UP000542125"/>
    </source>
</evidence>
<dbReference type="RefSeq" id="WP_179583633.1">
    <property type="nucleotide sequence ID" value="NZ_JACBYR010000001.1"/>
</dbReference>
<evidence type="ECO:0000313" key="7">
    <source>
        <dbReference type="EMBL" id="NYE81550.1"/>
    </source>
</evidence>
<organism evidence="7 8">
    <name type="scientific">Pigmentiphaga litoralis</name>
    <dbReference type="NCBI Taxonomy" id="516702"/>
    <lineage>
        <taxon>Bacteria</taxon>
        <taxon>Pseudomonadati</taxon>
        <taxon>Pseudomonadota</taxon>
        <taxon>Betaproteobacteria</taxon>
        <taxon>Burkholderiales</taxon>
        <taxon>Alcaligenaceae</taxon>
        <taxon>Pigmentiphaga</taxon>
    </lineage>
</organism>
<dbReference type="PANTHER" id="PTHR21266">
    <property type="entry name" value="IRON-SULFUR DOMAIN CONTAINING PROTEIN"/>
    <property type="match status" value="1"/>
</dbReference>
<dbReference type="GO" id="GO:0018489">
    <property type="term" value="F:vanillate monooxygenase activity"/>
    <property type="evidence" value="ECO:0007669"/>
    <property type="project" value="UniProtKB-EC"/>
</dbReference>
<evidence type="ECO:0000256" key="4">
    <source>
        <dbReference type="ARBA" id="ARBA00023004"/>
    </source>
</evidence>
<dbReference type="GO" id="GO:0008168">
    <property type="term" value="F:methyltransferase activity"/>
    <property type="evidence" value="ECO:0007669"/>
    <property type="project" value="UniProtKB-KW"/>
</dbReference>
<keyword evidence="8" id="KW-1185">Reference proteome</keyword>
<dbReference type="Pfam" id="PF00355">
    <property type="entry name" value="Rieske"/>
    <property type="match status" value="1"/>
</dbReference>
<keyword evidence="2" id="KW-0479">Metal-binding</keyword>
<dbReference type="SUPFAM" id="SSF50022">
    <property type="entry name" value="ISP domain"/>
    <property type="match status" value="1"/>
</dbReference>
<keyword evidence="7" id="KW-0489">Methyltransferase</keyword>
<dbReference type="EMBL" id="JACBYR010000001">
    <property type="protein sequence ID" value="NYE81550.1"/>
    <property type="molecule type" value="Genomic_DNA"/>
</dbReference>
<keyword evidence="7" id="KW-0503">Monooxygenase</keyword>
<keyword evidence="7" id="KW-0808">Transferase</keyword>
<dbReference type="PROSITE" id="PS51296">
    <property type="entry name" value="RIESKE"/>
    <property type="match status" value="1"/>
</dbReference>
<sequence>MAYLRNAWYVAAWGHEVTRTLRPRTLLNEPVVLYRQLDGTPAAIADRCPHRFAPLHLGRLIGDAVECGYHGLKFDCSGACVENPHGDQRIPAAARVRAYPLVEQDGLVWIWMGDAARADASQVPAYRYLADPSFKTIGNVMLQQANYQLVVDNLMDLTHVNFLHAPYQKTDELLVAPHDVTQTGRTLDSRRAIPSTRAPQSFTPFLADPEAPVAYWLDMHWQAPGACRLEVGVTPVGQPRSAGILRRGTHIVTPETDTTTHYFYASSRNYLLDDPKADQETTNWQQVGFHEQDKPMLEAVQQRMGTTDLDALRPVLLSSDLAAIRVRRILKELMADEARGNVDRLPNGSVLTMDA</sequence>
<comment type="caution">
    <text evidence="7">The sequence shown here is derived from an EMBL/GenBank/DDBJ whole genome shotgun (WGS) entry which is preliminary data.</text>
</comment>
<dbReference type="AlphaFoldDB" id="A0A7Y9IRL4"/>
<keyword evidence="4" id="KW-0408">Iron</keyword>
<keyword evidence="5" id="KW-0411">Iron-sulfur</keyword>
<proteinExistence type="predicted"/>
<dbReference type="InterPro" id="IPR044043">
    <property type="entry name" value="VanA_C_cat"/>
</dbReference>
<dbReference type="GO" id="GO:0046872">
    <property type="term" value="F:metal ion binding"/>
    <property type="evidence" value="ECO:0007669"/>
    <property type="project" value="UniProtKB-KW"/>
</dbReference>
<dbReference type="Gene3D" id="2.102.10.10">
    <property type="entry name" value="Rieske [2Fe-2S] iron-sulphur domain"/>
    <property type="match status" value="1"/>
</dbReference>
<dbReference type="EC" id="1.14.13.82" evidence="7"/>
<dbReference type="InterPro" id="IPR036922">
    <property type="entry name" value="Rieske_2Fe-2S_sf"/>
</dbReference>
<dbReference type="InterPro" id="IPR050584">
    <property type="entry name" value="Cholesterol_7-desaturase"/>
</dbReference>
<dbReference type="Gene3D" id="3.90.380.10">
    <property type="entry name" value="Naphthalene 1,2-dioxygenase Alpha Subunit, Chain A, domain 1"/>
    <property type="match status" value="1"/>
</dbReference>
<evidence type="ECO:0000259" key="6">
    <source>
        <dbReference type="PROSITE" id="PS51296"/>
    </source>
</evidence>
<gene>
    <name evidence="7" type="ORF">FHW18_000821</name>
</gene>
<dbReference type="CDD" id="cd08878">
    <property type="entry name" value="RHO_alpha_C_DMO-like"/>
    <property type="match status" value="1"/>
</dbReference>
<dbReference type="GO" id="GO:0051537">
    <property type="term" value="F:2 iron, 2 sulfur cluster binding"/>
    <property type="evidence" value="ECO:0007669"/>
    <property type="project" value="UniProtKB-KW"/>
</dbReference>
<feature type="domain" description="Rieske" evidence="6">
    <location>
        <begin position="8"/>
        <end position="110"/>
    </location>
</feature>
<protein>
    <submittedName>
        <fullName evidence="7">Vanillate O-demethylase monooxygenase subunit</fullName>
        <ecNumber evidence="7">1.14.13.82</ecNumber>
    </submittedName>
</protein>
<keyword evidence="3 7" id="KW-0560">Oxidoreductase</keyword>
<dbReference type="PANTHER" id="PTHR21266:SF60">
    <property type="entry name" value="3-KETOSTEROID-9-ALPHA-MONOOXYGENASE, OXYGENASE COMPONENT"/>
    <property type="match status" value="1"/>
</dbReference>
<dbReference type="InterPro" id="IPR017941">
    <property type="entry name" value="Rieske_2Fe-2S"/>
</dbReference>